<keyword evidence="1" id="KW-0732">Signal</keyword>
<sequence length="146" mass="16045">MKLVVIVLLFGLTTLVGASLLDNILPDWNITLPDISIICQNLQFASISEECALQLRIVCANSTLRATFLDASAKFPYDGLAYATRWSYGNFDQCLAIDHEDDEGRILGKHCAVGLTIPDFSGNLSDTDVLLIDETLHPVFLDGRDN</sequence>
<evidence type="ECO:0000313" key="3">
    <source>
        <dbReference type="EMBL" id="KAJ8953090.1"/>
    </source>
</evidence>
<keyword evidence="4" id="KW-1185">Reference proteome</keyword>
<evidence type="ECO:0000313" key="4">
    <source>
        <dbReference type="Proteomes" id="UP001162162"/>
    </source>
</evidence>
<dbReference type="Pfam" id="PF20146">
    <property type="entry name" value="NRF"/>
    <property type="match status" value="1"/>
</dbReference>
<protein>
    <recommendedName>
        <fullName evidence="2">Nose resistant-to-fluoxetine protein N-terminal domain-containing protein</fullName>
    </recommendedName>
</protein>
<proteinExistence type="predicted"/>
<evidence type="ECO:0000256" key="1">
    <source>
        <dbReference type="SAM" id="SignalP"/>
    </source>
</evidence>
<organism evidence="3 4">
    <name type="scientific">Aromia moschata</name>
    <dbReference type="NCBI Taxonomy" id="1265417"/>
    <lineage>
        <taxon>Eukaryota</taxon>
        <taxon>Metazoa</taxon>
        <taxon>Ecdysozoa</taxon>
        <taxon>Arthropoda</taxon>
        <taxon>Hexapoda</taxon>
        <taxon>Insecta</taxon>
        <taxon>Pterygota</taxon>
        <taxon>Neoptera</taxon>
        <taxon>Endopterygota</taxon>
        <taxon>Coleoptera</taxon>
        <taxon>Polyphaga</taxon>
        <taxon>Cucujiformia</taxon>
        <taxon>Chrysomeloidea</taxon>
        <taxon>Cerambycidae</taxon>
        <taxon>Cerambycinae</taxon>
        <taxon>Callichromatini</taxon>
        <taxon>Aromia</taxon>
    </lineage>
</organism>
<feature type="signal peptide" evidence="1">
    <location>
        <begin position="1"/>
        <end position="18"/>
    </location>
</feature>
<dbReference type="EMBL" id="JAPWTK010000061">
    <property type="protein sequence ID" value="KAJ8953090.1"/>
    <property type="molecule type" value="Genomic_DNA"/>
</dbReference>
<gene>
    <name evidence="3" type="ORF">NQ318_013432</name>
</gene>
<dbReference type="InterPro" id="IPR006621">
    <property type="entry name" value="Nose-resist-to-fluoxetine_N"/>
</dbReference>
<evidence type="ECO:0000259" key="2">
    <source>
        <dbReference type="Pfam" id="PF20146"/>
    </source>
</evidence>
<reference evidence="3" key="1">
    <citation type="journal article" date="2023" name="Insect Mol. Biol.">
        <title>Genome sequencing provides insights into the evolution of gene families encoding plant cell wall-degrading enzymes in longhorned beetles.</title>
        <authorList>
            <person name="Shin N.R."/>
            <person name="Okamura Y."/>
            <person name="Kirsch R."/>
            <person name="Pauchet Y."/>
        </authorList>
    </citation>
    <scope>NUCLEOTIDE SEQUENCE</scope>
    <source>
        <strain evidence="3">AMC_N1</strain>
    </source>
</reference>
<comment type="caution">
    <text evidence="3">The sequence shown here is derived from an EMBL/GenBank/DDBJ whole genome shotgun (WGS) entry which is preliminary data.</text>
</comment>
<feature type="domain" description="Nose resistant-to-fluoxetine protein N-terminal" evidence="2">
    <location>
        <begin position="67"/>
        <end position="111"/>
    </location>
</feature>
<accession>A0AAV8YNV8</accession>
<dbReference type="Proteomes" id="UP001162162">
    <property type="component" value="Unassembled WGS sequence"/>
</dbReference>
<name>A0AAV8YNV8_9CUCU</name>
<feature type="chain" id="PRO_5044012535" description="Nose resistant-to-fluoxetine protein N-terminal domain-containing protein" evidence="1">
    <location>
        <begin position="19"/>
        <end position="146"/>
    </location>
</feature>
<dbReference type="AlphaFoldDB" id="A0AAV8YNV8"/>